<dbReference type="Proteomes" id="UP001497522">
    <property type="component" value="Chromosome 1"/>
</dbReference>
<evidence type="ECO:0008006" key="3">
    <source>
        <dbReference type="Google" id="ProtNLM"/>
    </source>
</evidence>
<gene>
    <name evidence="1" type="ORF">CSSPJE1EN2_LOCUS1350</name>
</gene>
<proteinExistence type="predicted"/>
<sequence>MIIDAFSCHKKLTMLEGLNEAPSSRLLRNTHEVQPLQEYLAKQIEVTVWQKGTGQVQERVQVL</sequence>
<reference evidence="1 2" key="1">
    <citation type="submission" date="2024-03" db="EMBL/GenBank/DDBJ databases">
        <authorList>
            <consortium name="ELIXIR-Norway"/>
            <consortium name="Elixir Norway"/>
        </authorList>
    </citation>
    <scope>NUCLEOTIDE SEQUENCE [LARGE SCALE GENOMIC DNA]</scope>
</reference>
<name>A0ABP1A7A9_9BRYO</name>
<accession>A0ABP1A7A9</accession>
<keyword evidence="2" id="KW-1185">Reference proteome</keyword>
<evidence type="ECO:0000313" key="2">
    <source>
        <dbReference type="Proteomes" id="UP001497522"/>
    </source>
</evidence>
<protein>
    <recommendedName>
        <fullName evidence="3">DDE-1 domain-containing protein</fullName>
    </recommendedName>
</protein>
<dbReference type="EMBL" id="OZ023702">
    <property type="protein sequence ID" value="CAK9858355.1"/>
    <property type="molecule type" value="Genomic_DNA"/>
</dbReference>
<evidence type="ECO:0000313" key="1">
    <source>
        <dbReference type="EMBL" id="CAK9858355.1"/>
    </source>
</evidence>
<organism evidence="1 2">
    <name type="scientific">Sphagnum jensenii</name>
    <dbReference type="NCBI Taxonomy" id="128206"/>
    <lineage>
        <taxon>Eukaryota</taxon>
        <taxon>Viridiplantae</taxon>
        <taxon>Streptophyta</taxon>
        <taxon>Embryophyta</taxon>
        <taxon>Bryophyta</taxon>
        <taxon>Sphagnophytina</taxon>
        <taxon>Sphagnopsida</taxon>
        <taxon>Sphagnales</taxon>
        <taxon>Sphagnaceae</taxon>
        <taxon>Sphagnum</taxon>
    </lineage>
</organism>